<organism evidence="3 4">
    <name type="scientific">Sabulicella glaciei</name>
    <dbReference type="NCBI Taxonomy" id="2984948"/>
    <lineage>
        <taxon>Bacteria</taxon>
        <taxon>Pseudomonadati</taxon>
        <taxon>Pseudomonadota</taxon>
        <taxon>Alphaproteobacteria</taxon>
        <taxon>Acetobacterales</taxon>
        <taxon>Acetobacteraceae</taxon>
        <taxon>Sabulicella</taxon>
    </lineage>
</organism>
<evidence type="ECO:0000313" key="3">
    <source>
        <dbReference type="EMBL" id="MCW8085456.1"/>
    </source>
</evidence>
<dbReference type="RefSeq" id="WP_301589350.1">
    <property type="nucleotide sequence ID" value="NZ_JAPFQI010000003.1"/>
</dbReference>
<dbReference type="SUPFAM" id="SSF53850">
    <property type="entry name" value="Periplasmic binding protein-like II"/>
    <property type="match status" value="1"/>
</dbReference>
<dbReference type="Pfam" id="PF03401">
    <property type="entry name" value="TctC"/>
    <property type="match status" value="1"/>
</dbReference>
<dbReference type="InterPro" id="IPR042100">
    <property type="entry name" value="Bug_dom1"/>
</dbReference>
<protein>
    <submittedName>
        <fullName evidence="3">Tripartite tricarboxylate transporter substrate binding protein</fullName>
    </submittedName>
</protein>
<sequence>MSILPGRRALLASAVLTAPVPLRAQSAPPIRLIVPFAAGGPMDMVARLVAPGAGAHLGQTVVVENRTGGTGAVGMAEVARARPDGTTLMMTGSSWPVVMLLNPNLSFRMTDFAPLTRLTLAPHVFAVPGNLPVRSVAEFVAEAKRRPGEWSYGTSGIGTTLHLGTEMLKRRAGIDLVHVPYRGNAPAMADLLAGRLQTMFPTIAEVTPFLADGRLRALAVGYGERLDTLPDVPTMAEVGLGDVPAASDFGVATGAEVPAAQRERLSEAFRASVRDPATTARLREAGIFVVASTAQRFAQMVAEEGARYAEIIQAANITLN</sequence>
<dbReference type="InterPro" id="IPR005064">
    <property type="entry name" value="BUG"/>
</dbReference>
<evidence type="ECO:0000256" key="2">
    <source>
        <dbReference type="SAM" id="SignalP"/>
    </source>
</evidence>
<evidence type="ECO:0000313" key="4">
    <source>
        <dbReference type="Proteomes" id="UP001526430"/>
    </source>
</evidence>
<proteinExistence type="inferred from homology"/>
<feature type="chain" id="PRO_5045092546" evidence="2">
    <location>
        <begin position="25"/>
        <end position="320"/>
    </location>
</feature>
<keyword evidence="4" id="KW-1185">Reference proteome</keyword>
<keyword evidence="2" id="KW-0732">Signal</keyword>
<gene>
    <name evidence="3" type="ORF">OF850_07445</name>
</gene>
<dbReference type="PANTHER" id="PTHR42928">
    <property type="entry name" value="TRICARBOXYLATE-BINDING PROTEIN"/>
    <property type="match status" value="1"/>
</dbReference>
<reference evidence="3 4" key="1">
    <citation type="submission" date="2022-10" db="EMBL/GenBank/DDBJ databases">
        <title>Roseococcus glaciei nov., sp. nov., isolated from glacier.</title>
        <authorList>
            <person name="Liu Q."/>
            <person name="Xin Y.-H."/>
        </authorList>
    </citation>
    <scope>NUCLEOTIDE SEQUENCE [LARGE SCALE GENOMIC DNA]</scope>
    <source>
        <strain evidence="3 4">MDT2-1-1</strain>
    </source>
</reference>
<name>A0ABT3NTH5_9PROT</name>
<comment type="similarity">
    <text evidence="1">Belongs to the UPF0065 (bug) family.</text>
</comment>
<evidence type="ECO:0000256" key="1">
    <source>
        <dbReference type="ARBA" id="ARBA00006987"/>
    </source>
</evidence>
<accession>A0ABT3NTH5</accession>
<feature type="signal peptide" evidence="2">
    <location>
        <begin position="1"/>
        <end position="24"/>
    </location>
</feature>
<dbReference type="Proteomes" id="UP001526430">
    <property type="component" value="Unassembled WGS sequence"/>
</dbReference>
<dbReference type="Gene3D" id="3.40.190.10">
    <property type="entry name" value="Periplasmic binding protein-like II"/>
    <property type="match status" value="1"/>
</dbReference>
<comment type="caution">
    <text evidence="3">The sequence shown here is derived from an EMBL/GenBank/DDBJ whole genome shotgun (WGS) entry which is preliminary data.</text>
</comment>
<dbReference type="PANTHER" id="PTHR42928:SF5">
    <property type="entry name" value="BLR1237 PROTEIN"/>
    <property type="match status" value="1"/>
</dbReference>
<dbReference type="PIRSF" id="PIRSF017082">
    <property type="entry name" value="YflP"/>
    <property type="match status" value="1"/>
</dbReference>
<dbReference type="CDD" id="cd07012">
    <property type="entry name" value="PBP2_Bug_TTT"/>
    <property type="match status" value="1"/>
</dbReference>
<dbReference type="EMBL" id="JAPFQI010000003">
    <property type="protein sequence ID" value="MCW8085456.1"/>
    <property type="molecule type" value="Genomic_DNA"/>
</dbReference>
<dbReference type="Gene3D" id="3.40.190.150">
    <property type="entry name" value="Bordetella uptake gene, domain 1"/>
    <property type="match status" value="1"/>
</dbReference>